<dbReference type="InterPro" id="IPR029068">
    <property type="entry name" value="Glyas_Bleomycin-R_OHBP_Dase"/>
</dbReference>
<dbReference type="Gene3D" id="3.10.180.10">
    <property type="entry name" value="2,3-Dihydroxybiphenyl 1,2-Dioxygenase, domain 1"/>
    <property type="match status" value="1"/>
</dbReference>
<dbReference type="RefSeq" id="WP_120603230.1">
    <property type="nucleotide sequence ID" value="NZ_JABFJX010000049.1"/>
</dbReference>
<sequence length="212" mass="23210">MPRLDHLSVIAPSLVEGIAHLQECLGIDIPFGRKHPHMGTHNHLLQLGEAAYLEVIAIDEEAPAVPGPRWFGLDDRAAVRKAWDDGKRLRGWVASTDHFAQRMAQHPGVFGEPREFHAGTSSYFFSVPVDGSLPMQGVVPSLIDRKGKRPTLAPETQRGCELVAFTLEHPDTARIARLYEALGVSGAPAVTHGEAFRYTATIRTPSGIRILT</sequence>
<dbReference type="OrthoDB" id="5801364at2"/>
<proteinExistence type="predicted"/>
<name>A0A3A8K6K0_9BACT</name>
<organism evidence="2 3">
    <name type="scientific">Corallococcus carmarthensis</name>
    <dbReference type="NCBI Taxonomy" id="2316728"/>
    <lineage>
        <taxon>Bacteria</taxon>
        <taxon>Pseudomonadati</taxon>
        <taxon>Myxococcota</taxon>
        <taxon>Myxococcia</taxon>
        <taxon>Myxococcales</taxon>
        <taxon>Cystobacterineae</taxon>
        <taxon>Myxococcaceae</taxon>
        <taxon>Corallococcus</taxon>
    </lineage>
</organism>
<comment type="caution">
    <text evidence="2">The sequence shown here is derived from an EMBL/GenBank/DDBJ whole genome shotgun (WGS) entry which is preliminary data.</text>
</comment>
<dbReference type="AlphaFoldDB" id="A0A3A8K6K0"/>
<feature type="domain" description="Glyoxalase-like" evidence="1">
    <location>
        <begin position="4"/>
        <end position="182"/>
    </location>
</feature>
<evidence type="ECO:0000259" key="1">
    <source>
        <dbReference type="Pfam" id="PF13468"/>
    </source>
</evidence>
<dbReference type="Proteomes" id="UP000268313">
    <property type="component" value="Unassembled WGS sequence"/>
</dbReference>
<evidence type="ECO:0000313" key="2">
    <source>
        <dbReference type="EMBL" id="RKH03136.1"/>
    </source>
</evidence>
<accession>A0A3A8K6K0</accession>
<dbReference type="Pfam" id="PF13468">
    <property type="entry name" value="Glyoxalase_3"/>
    <property type="match status" value="1"/>
</dbReference>
<evidence type="ECO:0000313" key="3">
    <source>
        <dbReference type="Proteomes" id="UP000268313"/>
    </source>
</evidence>
<keyword evidence="3" id="KW-1185">Reference proteome</keyword>
<gene>
    <name evidence="2" type="ORF">D7X32_15025</name>
</gene>
<dbReference type="EMBL" id="RAWE01000045">
    <property type="protein sequence ID" value="RKH03136.1"/>
    <property type="molecule type" value="Genomic_DNA"/>
</dbReference>
<protein>
    <submittedName>
        <fullName evidence="2">VOC family protein</fullName>
    </submittedName>
</protein>
<dbReference type="InterPro" id="IPR025870">
    <property type="entry name" value="Glyoxalase-like_dom"/>
</dbReference>
<reference evidence="3" key="1">
    <citation type="submission" date="2018-09" db="EMBL/GenBank/DDBJ databases">
        <authorList>
            <person name="Livingstone P.G."/>
            <person name="Whitworth D.E."/>
        </authorList>
    </citation>
    <scope>NUCLEOTIDE SEQUENCE [LARGE SCALE GENOMIC DNA]</scope>
    <source>
        <strain evidence="3">CA043D</strain>
    </source>
</reference>